<name>A0AA37JHX4_9FIRM</name>
<dbReference type="PANTHER" id="PTHR22916:SF51">
    <property type="entry name" value="GLYCOSYLTRANSFERASE EPSH-RELATED"/>
    <property type="match status" value="1"/>
</dbReference>
<keyword evidence="1" id="KW-0328">Glycosyltransferase</keyword>
<evidence type="ECO:0000259" key="3">
    <source>
        <dbReference type="Pfam" id="PF00535"/>
    </source>
</evidence>
<dbReference type="AlphaFoldDB" id="A0AA37JHX4"/>
<dbReference type="InterPro" id="IPR029044">
    <property type="entry name" value="Nucleotide-diphossugar_trans"/>
</dbReference>
<dbReference type="EMBL" id="BQNJ01000001">
    <property type="protein sequence ID" value="GKG99030.1"/>
    <property type="molecule type" value="Genomic_DNA"/>
</dbReference>
<feature type="domain" description="Glycosyltransferase 2-like" evidence="3">
    <location>
        <begin position="8"/>
        <end position="136"/>
    </location>
</feature>
<evidence type="ECO:0000313" key="4">
    <source>
        <dbReference type="EMBL" id="GKG99030.1"/>
    </source>
</evidence>
<comment type="caution">
    <text evidence="4">The sequence shown here is derived from an EMBL/GenBank/DDBJ whole genome shotgun (WGS) entry which is preliminary data.</text>
</comment>
<evidence type="ECO:0000256" key="1">
    <source>
        <dbReference type="ARBA" id="ARBA00022676"/>
    </source>
</evidence>
<gene>
    <name evidence="4" type="ORF">CE91St55_10120</name>
</gene>
<dbReference type="GO" id="GO:0016757">
    <property type="term" value="F:glycosyltransferase activity"/>
    <property type="evidence" value="ECO:0007669"/>
    <property type="project" value="UniProtKB-KW"/>
</dbReference>
<dbReference type="RefSeq" id="WP_244052449.1">
    <property type="nucleotide sequence ID" value="NZ_BQNJ01000001.1"/>
</dbReference>
<organism evidence="4 5">
    <name type="scientific">Hungatella hathewayi</name>
    <dbReference type="NCBI Taxonomy" id="154046"/>
    <lineage>
        <taxon>Bacteria</taxon>
        <taxon>Bacillati</taxon>
        <taxon>Bacillota</taxon>
        <taxon>Clostridia</taxon>
        <taxon>Lachnospirales</taxon>
        <taxon>Lachnospiraceae</taxon>
        <taxon>Hungatella</taxon>
    </lineage>
</organism>
<accession>A0AA37JHX4</accession>
<sequence length="340" mass="39935">MTKTPKISIIIPVFNVENYLAKCLDSIINQTLVDIEIICVNDGSKDNSIDILSSYAQRDERITIINKANGGLSSARNAGIKVASGEYICFLDSDDYFEFNTCERLYIEILEGHADIIVFGANIFPLNPWPDYWLFENLSPRTIAYNSFVKEALFNERGATPFVWRNCFKRKFLLSKNLLFNEDIKFGEDLIFQFCAFPQAENITFISDKLYNYRWYREGSLMNIAGKDIQKKYLDHVSEIKIITDYWDQNNLINKYGKDLLKWSINFIYDDTKRLDSKTKLLVYQKLIGVWHQYKLLKFYKYLSPKEKNCVDAILSYFSPKARYKKIILYFPRLIENIFT</sequence>
<protein>
    <recommendedName>
        <fullName evidence="3">Glycosyltransferase 2-like domain-containing protein</fullName>
    </recommendedName>
</protein>
<evidence type="ECO:0000256" key="2">
    <source>
        <dbReference type="ARBA" id="ARBA00022679"/>
    </source>
</evidence>
<evidence type="ECO:0000313" key="5">
    <source>
        <dbReference type="Proteomes" id="UP001055091"/>
    </source>
</evidence>
<dbReference type="Proteomes" id="UP001055091">
    <property type="component" value="Unassembled WGS sequence"/>
</dbReference>
<proteinExistence type="predicted"/>
<dbReference type="SUPFAM" id="SSF53448">
    <property type="entry name" value="Nucleotide-diphospho-sugar transferases"/>
    <property type="match status" value="1"/>
</dbReference>
<reference evidence="4" key="1">
    <citation type="submission" date="2022-01" db="EMBL/GenBank/DDBJ databases">
        <title>Novel bile acid biosynthetic pathways are enriched in the microbiome of centenarians.</title>
        <authorList>
            <person name="Sato Y."/>
            <person name="Atarashi K."/>
            <person name="Plichta R.D."/>
            <person name="Arai Y."/>
            <person name="Sasajima S."/>
            <person name="Kearney M.S."/>
            <person name="Suda W."/>
            <person name="Takeshita K."/>
            <person name="Sasaki T."/>
            <person name="Okamoto S."/>
            <person name="Skelly N.A."/>
            <person name="Okamura Y."/>
            <person name="Vlamakis H."/>
            <person name="Li Y."/>
            <person name="Tanoue T."/>
            <person name="Takei H."/>
            <person name="Nittono H."/>
            <person name="Narushima S."/>
            <person name="Irie J."/>
            <person name="Itoh H."/>
            <person name="Moriya K."/>
            <person name="Sugiura Y."/>
            <person name="Suematsu M."/>
            <person name="Moritoki N."/>
            <person name="Shibata S."/>
            <person name="Littman R.D."/>
            <person name="Fischbach A.M."/>
            <person name="Uwamino Y."/>
            <person name="Inoue T."/>
            <person name="Honda A."/>
            <person name="Hattori M."/>
            <person name="Murai T."/>
            <person name="Xavier J.R."/>
            <person name="Hirose N."/>
            <person name="Honda K."/>
        </authorList>
    </citation>
    <scope>NUCLEOTIDE SEQUENCE</scope>
    <source>
        <strain evidence="4">CE91-St55</strain>
    </source>
</reference>
<dbReference type="Pfam" id="PF00535">
    <property type="entry name" value="Glycos_transf_2"/>
    <property type="match status" value="1"/>
</dbReference>
<dbReference type="CDD" id="cd00761">
    <property type="entry name" value="Glyco_tranf_GTA_type"/>
    <property type="match status" value="1"/>
</dbReference>
<dbReference type="InterPro" id="IPR001173">
    <property type="entry name" value="Glyco_trans_2-like"/>
</dbReference>
<dbReference type="PANTHER" id="PTHR22916">
    <property type="entry name" value="GLYCOSYLTRANSFERASE"/>
    <property type="match status" value="1"/>
</dbReference>
<keyword evidence="2" id="KW-0808">Transferase</keyword>
<dbReference type="Gene3D" id="3.90.550.10">
    <property type="entry name" value="Spore Coat Polysaccharide Biosynthesis Protein SpsA, Chain A"/>
    <property type="match status" value="1"/>
</dbReference>